<feature type="region of interest" description="Disordered" evidence="1">
    <location>
        <begin position="968"/>
        <end position="1022"/>
    </location>
</feature>
<dbReference type="PANTHER" id="PTHR23509">
    <property type="entry name" value="PA-PL1 PHOSPHOLIPASE FAMILY"/>
    <property type="match status" value="1"/>
</dbReference>
<feature type="region of interest" description="Disordered" evidence="1">
    <location>
        <begin position="1"/>
        <end position="25"/>
    </location>
</feature>
<evidence type="ECO:0000259" key="2">
    <source>
        <dbReference type="PROSITE" id="PS51043"/>
    </source>
</evidence>
<evidence type="ECO:0000313" key="4">
    <source>
        <dbReference type="Proteomes" id="UP001176521"/>
    </source>
</evidence>
<proteinExistence type="predicted"/>
<feature type="compositionally biased region" description="Basic and acidic residues" evidence="1">
    <location>
        <begin position="259"/>
        <end position="273"/>
    </location>
</feature>
<dbReference type="GO" id="GO:0005737">
    <property type="term" value="C:cytoplasm"/>
    <property type="evidence" value="ECO:0007669"/>
    <property type="project" value="TreeGrafter"/>
</dbReference>
<feature type="compositionally biased region" description="Basic and acidic residues" evidence="1">
    <location>
        <begin position="393"/>
        <end position="412"/>
    </location>
</feature>
<accession>A0AAN6JNI9</accession>
<name>A0AAN6JNI9_9BASI</name>
<keyword evidence="4" id="KW-1185">Reference proteome</keyword>
<dbReference type="InterPro" id="IPR004177">
    <property type="entry name" value="DDHD_dom"/>
</dbReference>
<dbReference type="EMBL" id="JAPDMQ010000538">
    <property type="protein sequence ID" value="KAK0523089.1"/>
    <property type="molecule type" value="Genomic_DNA"/>
</dbReference>
<evidence type="ECO:0000256" key="1">
    <source>
        <dbReference type="SAM" id="MobiDB-lite"/>
    </source>
</evidence>
<dbReference type="Pfam" id="PF23463">
    <property type="entry name" value="WWE_2"/>
    <property type="match status" value="1"/>
</dbReference>
<feature type="compositionally biased region" description="Acidic residues" evidence="1">
    <location>
        <begin position="360"/>
        <end position="371"/>
    </location>
</feature>
<feature type="compositionally biased region" description="Acidic residues" evidence="1">
    <location>
        <begin position="274"/>
        <end position="285"/>
    </location>
</feature>
<dbReference type="AlphaFoldDB" id="A0AAN6JNI9"/>
<feature type="region of interest" description="Disordered" evidence="1">
    <location>
        <begin position="359"/>
        <end position="425"/>
    </location>
</feature>
<feature type="region of interest" description="Disordered" evidence="1">
    <location>
        <begin position="54"/>
        <end position="159"/>
    </location>
</feature>
<dbReference type="Pfam" id="PF02862">
    <property type="entry name" value="DDHD"/>
    <property type="match status" value="1"/>
</dbReference>
<feature type="compositionally biased region" description="Low complexity" evidence="1">
    <location>
        <begin position="1001"/>
        <end position="1014"/>
    </location>
</feature>
<dbReference type="Proteomes" id="UP001176521">
    <property type="component" value="Unassembled WGS sequence"/>
</dbReference>
<feature type="region of interest" description="Disordered" evidence="1">
    <location>
        <begin position="259"/>
        <end position="293"/>
    </location>
</feature>
<feature type="compositionally biased region" description="Basic and acidic residues" evidence="1">
    <location>
        <begin position="134"/>
        <end position="146"/>
    </location>
</feature>
<dbReference type="InterPro" id="IPR057826">
    <property type="entry name" value="WWE_C20G8.02"/>
</dbReference>
<reference evidence="3" key="1">
    <citation type="journal article" date="2023" name="PhytoFront">
        <title>Draft Genome Resources of Seven Strains of Tilletia horrida, Causal Agent of Kernel Smut of Rice.</title>
        <authorList>
            <person name="Khanal S."/>
            <person name="Antony Babu S."/>
            <person name="Zhou X.G."/>
        </authorList>
    </citation>
    <scope>NUCLEOTIDE SEQUENCE</scope>
    <source>
        <strain evidence="3">TX3</strain>
    </source>
</reference>
<evidence type="ECO:0000313" key="3">
    <source>
        <dbReference type="EMBL" id="KAK0523089.1"/>
    </source>
</evidence>
<feature type="compositionally biased region" description="Low complexity" evidence="1">
    <location>
        <begin position="10"/>
        <end position="20"/>
    </location>
</feature>
<dbReference type="SMART" id="SM01127">
    <property type="entry name" value="DDHD"/>
    <property type="match status" value="1"/>
</dbReference>
<protein>
    <recommendedName>
        <fullName evidence="2">DDHD domain-containing protein</fullName>
    </recommendedName>
</protein>
<feature type="compositionally biased region" description="Acidic residues" evidence="1">
    <location>
        <begin position="485"/>
        <end position="511"/>
    </location>
</feature>
<gene>
    <name evidence="3" type="ORF">OC842_006266</name>
</gene>
<dbReference type="GO" id="GO:0004620">
    <property type="term" value="F:phospholipase activity"/>
    <property type="evidence" value="ECO:0007669"/>
    <property type="project" value="TreeGrafter"/>
</dbReference>
<feature type="compositionally biased region" description="Basic and acidic residues" evidence="1">
    <location>
        <begin position="63"/>
        <end position="88"/>
    </location>
</feature>
<dbReference type="PANTHER" id="PTHR23509:SF6">
    <property type="entry name" value="PHOSPHOLIPASE C1020.13C-RELATED"/>
    <property type="match status" value="1"/>
</dbReference>
<dbReference type="SUPFAM" id="SSF53474">
    <property type="entry name" value="alpha/beta-Hydrolases"/>
    <property type="match status" value="1"/>
</dbReference>
<feature type="compositionally biased region" description="Basic and acidic residues" evidence="1">
    <location>
        <begin position="372"/>
        <end position="384"/>
    </location>
</feature>
<feature type="compositionally biased region" description="Acidic residues" evidence="1">
    <location>
        <begin position="100"/>
        <end position="112"/>
    </location>
</feature>
<feature type="region of interest" description="Disordered" evidence="1">
    <location>
        <begin position="463"/>
        <end position="513"/>
    </location>
</feature>
<feature type="domain" description="DDHD" evidence="2">
    <location>
        <begin position="698"/>
        <end position="967"/>
    </location>
</feature>
<dbReference type="InterPro" id="IPR029058">
    <property type="entry name" value="AB_hydrolase_fold"/>
</dbReference>
<dbReference type="InterPro" id="IPR058055">
    <property type="entry name" value="PA-PLA1"/>
</dbReference>
<dbReference type="GO" id="GO:0046872">
    <property type="term" value="F:metal ion binding"/>
    <property type="evidence" value="ECO:0007669"/>
    <property type="project" value="InterPro"/>
</dbReference>
<sequence length="1022" mass="115169">MSSSVGTALQQQQQQQQQQQPADACSDARWFYARGRSWVTFDDADDARLERRFEQLGGTYGWRQREAARRQEEDDRRRQREERRERQRQQKQQQQRRVDGDEDDEDEDEEETATPVLRAPPSGIDKVFSLLPLGKDDKDKEQARADDDADEQPADSANKEKVITKGEKIIVHRIADPDDVAELQNDPQKAESDPVVPVLEDALFSVDLNLMELYPSFWKGTLLRVVRATWFYSSSDGSFAPIAWHEGLTTDLDRAYAENRPWERFPEDQKGEESDKDEEEQDDDETRFHPLPSMKNNGKVKFVARDLARIFSEDLKGRLLSLTGGALVVRGWAKAHQRAEEKNGADFFSSLRGFSLPWLDDSDSEDEDEEDGKSSRPSRKDRGKTFSAHRIGRREGAARTPRRNEADKRGESVPEEEQSSSSDAGWARLVPSADALLRPRYALYRLLGWTDAEARDETIRHEKDKATKSAVRGSSWWGLGGKAEDSDDSDDEEDEDEEDEETGPAEDEQDRSDEPPELILAIHGIGQALTDSFDAVDFTYDIEHLRTLCGKLSQGNKHIRRLARGKRVQFIPVCWRQGLSFDQHDIDGNDNFYTLSEVNAGASIPFVRNVISKVILDVPYYLSAHKQKMVDAARAELNRVYKLWCLRNPDFERKGGRVSIIGHSLGSALTTDILSEQPTEVPPLYTLSSEERKRNDRLLFNTRHAYLCGSPQGFFYYLNGGQMIARRGTARTKEGVWPEHATCAEPRYGCLAAESVYNCYDATDPVAFSLSATVDSFCASILHPVELQGELPKIQAQLEGPQLSIAKILQIPSMKEGNKLRLTAAKSEDLHAAYQAALDGENDEDVGTKIRRKLAKEALTESLVANEAQSEDDASARRAKAREATVELGETASFNRKAGGKGKGKERFDLAKLERGQARLNALNPHGRVDFVIPSDGLSEYLEMIGAHMSYWTSTAFATFILSQTFSEFTPGPPKDGDGKPGSGSGQTREQIKRRLTLTAQEQQQQRQRQQQQQQDRERTAA</sequence>
<feature type="region of interest" description="Disordered" evidence="1">
    <location>
        <begin position="865"/>
        <end position="885"/>
    </location>
</feature>
<organism evidence="3 4">
    <name type="scientific">Tilletia horrida</name>
    <dbReference type="NCBI Taxonomy" id="155126"/>
    <lineage>
        <taxon>Eukaryota</taxon>
        <taxon>Fungi</taxon>
        <taxon>Dikarya</taxon>
        <taxon>Basidiomycota</taxon>
        <taxon>Ustilaginomycotina</taxon>
        <taxon>Exobasidiomycetes</taxon>
        <taxon>Tilletiales</taxon>
        <taxon>Tilletiaceae</taxon>
        <taxon>Tilletia</taxon>
    </lineage>
</organism>
<dbReference type="PROSITE" id="PS51043">
    <property type="entry name" value="DDHD"/>
    <property type="match status" value="1"/>
</dbReference>
<comment type="caution">
    <text evidence="3">The sequence shown here is derived from an EMBL/GenBank/DDBJ whole genome shotgun (WGS) entry which is preliminary data.</text>
</comment>